<dbReference type="RefSeq" id="WP_209650559.1">
    <property type="nucleotide sequence ID" value="NZ_JBEPNV010000001.1"/>
</dbReference>
<sequence length="142" mass="14655">MNWGNDVADGYRDSARMAEKMAASGQSLNAATNTSNAIGARNPSIATVIDAANVADEAVGQRVKSLFALVERAETIATTLAGPYPSRGQSEGRGDTSKEASPSSAFAAMQVSVDRVTSRAVSADPALARLSAALEQIERVIG</sequence>
<dbReference type="EMBL" id="JBEPNW010000002">
    <property type="protein sequence ID" value="MET3868021.1"/>
    <property type="molecule type" value="Genomic_DNA"/>
</dbReference>
<evidence type="ECO:0000313" key="3">
    <source>
        <dbReference type="Proteomes" id="UP001549119"/>
    </source>
</evidence>
<proteinExistence type="predicted"/>
<comment type="caution">
    <text evidence="2">The sequence shown here is derived from an EMBL/GenBank/DDBJ whole genome shotgun (WGS) entry which is preliminary data.</text>
</comment>
<gene>
    <name evidence="2" type="ORF">ABIC20_005330</name>
</gene>
<keyword evidence="3" id="KW-1185">Reference proteome</keyword>
<feature type="region of interest" description="Disordered" evidence="1">
    <location>
        <begin position="79"/>
        <end position="105"/>
    </location>
</feature>
<accession>A0ABV2NNQ0</accession>
<reference evidence="2 3" key="1">
    <citation type="submission" date="2024-06" db="EMBL/GenBank/DDBJ databases">
        <title>Genomics of switchgrass bacterial isolates.</title>
        <authorList>
            <person name="Shade A."/>
        </authorList>
    </citation>
    <scope>NUCLEOTIDE SEQUENCE [LARGE SCALE GENOMIC DNA]</scope>
    <source>
        <strain evidence="2 3">PvP084</strain>
    </source>
</reference>
<organism evidence="2 3">
    <name type="scientific">Methylobacterium radiotolerans</name>
    <dbReference type="NCBI Taxonomy" id="31998"/>
    <lineage>
        <taxon>Bacteria</taxon>
        <taxon>Pseudomonadati</taxon>
        <taxon>Pseudomonadota</taxon>
        <taxon>Alphaproteobacteria</taxon>
        <taxon>Hyphomicrobiales</taxon>
        <taxon>Methylobacteriaceae</taxon>
        <taxon>Methylobacterium</taxon>
    </lineage>
</organism>
<dbReference type="Proteomes" id="UP001549119">
    <property type="component" value="Unassembled WGS sequence"/>
</dbReference>
<evidence type="ECO:0008006" key="4">
    <source>
        <dbReference type="Google" id="ProtNLM"/>
    </source>
</evidence>
<evidence type="ECO:0000256" key="1">
    <source>
        <dbReference type="SAM" id="MobiDB-lite"/>
    </source>
</evidence>
<name>A0ABV2NNQ0_9HYPH</name>
<evidence type="ECO:0000313" key="2">
    <source>
        <dbReference type="EMBL" id="MET3868021.1"/>
    </source>
</evidence>
<protein>
    <recommendedName>
        <fullName evidence="4">Methyl-accepting chemotaxis protein</fullName>
    </recommendedName>
</protein>